<sequence>MNHLTYTKGSQSQLIIDSFSAHENFAFWNFAHANDVDVIGRCTSKIQPLDVSLNKPFKAFVREKWNEYVDSLVNASANLTPQDKLKTADKSKLVSWINDGLVYLQEHKTIVKMSFLICGITRDLIGSENHFIRCGKELAGLQLLYFQDDDNPFLHNTSDEEESNKEVEESEDEDDDGEVKSSNTDIIEVYV</sequence>
<dbReference type="AlphaFoldDB" id="A0A1X7VJV3"/>
<accession>A0A1X7VJV3</accession>
<dbReference type="GO" id="GO:0003676">
    <property type="term" value="F:nucleic acid binding"/>
    <property type="evidence" value="ECO:0007669"/>
    <property type="project" value="InterPro"/>
</dbReference>
<evidence type="ECO:0000313" key="3">
    <source>
        <dbReference type="EnsemblMetazoa" id="Aqu2.1.40312_001"/>
    </source>
</evidence>
<proteinExistence type="predicted"/>
<protein>
    <recommendedName>
        <fullName evidence="2">DDE-1 domain-containing protein</fullName>
    </recommendedName>
</protein>
<dbReference type="OrthoDB" id="5422061at2759"/>
<evidence type="ECO:0000259" key="2">
    <source>
        <dbReference type="Pfam" id="PF03184"/>
    </source>
</evidence>
<dbReference type="InterPro" id="IPR004875">
    <property type="entry name" value="DDE_SF_endonuclease_dom"/>
</dbReference>
<feature type="domain" description="DDE-1" evidence="2">
    <location>
        <begin position="8"/>
        <end position="96"/>
    </location>
</feature>
<feature type="compositionally biased region" description="Acidic residues" evidence="1">
    <location>
        <begin position="159"/>
        <end position="177"/>
    </location>
</feature>
<dbReference type="Pfam" id="PF03184">
    <property type="entry name" value="DDE_1"/>
    <property type="match status" value="1"/>
</dbReference>
<name>A0A1X7VJV3_AMPQE</name>
<feature type="region of interest" description="Disordered" evidence="1">
    <location>
        <begin position="154"/>
        <end position="184"/>
    </location>
</feature>
<reference evidence="3" key="1">
    <citation type="submission" date="2017-05" db="UniProtKB">
        <authorList>
            <consortium name="EnsemblMetazoa"/>
        </authorList>
    </citation>
    <scope>IDENTIFICATION</scope>
</reference>
<evidence type="ECO:0000256" key="1">
    <source>
        <dbReference type="SAM" id="MobiDB-lite"/>
    </source>
</evidence>
<dbReference type="EnsemblMetazoa" id="Aqu2.1.40312_001">
    <property type="protein sequence ID" value="Aqu2.1.40312_001"/>
    <property type="gene ID" value="Aqu2.1.40312"/>
</dbReference>
<dbReference type="InParanoid" id="A0A1X7VJV3"/>
<organism evidence="3">
    <name type="scientific">Amphimedon queenslandica</name>
    <name type="common">Sponge</name>
    <dbReference type="NCBI Taxonomy" id="400682"/>
    <lineage>
        <taxon>Eukaryota</taxon>
        <taxon>Metazoa</taxon>
        <taxon>Porifera</taxon>
        <taxon>Demospongiae</taxon>
        <taxon>Heteroscleromorpha</taxon>
        <taxon>Haplosclerida</taxon>
        <taxon>Niphatidae</taxon>
        <taxon>Amphimedon</taxon>
    </lineage>
</organism>